<dbReference type="OrthoDB" id="9780884at2"/>
<evidence type="ECO:0000313" key="6">
    <source>
        <dbReference type="Proteomes" id="UP000266634"/>
    </source>
</evidence>
<dbReference type="HOGENOM" id="CLU_025443_4_0_11"/>
<dbReference type="GO" id="GO:0009245">
    <property type="term" value="P:lipid A biosynthetic process"/>
    <property type="evidence" value="ECO:0007669"/>
    <property type="project" value="TreeGrafter"/>
</dbReference>
<dbReference type="PANTHER" id="PTHR31302">
    <property type="entry name" value="TRANSMEMBRANE PROTEIN WITH METALLOPHOSPHOESTERASE DOMAIN-RELATED"/>
    <property type="match status" value="1"/>
</dbReference>
<reference evidence="3 5" key="1">
    <citation type="journal article" date="2015" name="Genome Announc.">
        <title>Complete Genome Sequence of Clavibacter michiganensis subsp. insidiosus R1-1 Using PacBio Single-Molecule Real-Time Technology.</title>
        <authorList>
            <person name="Lu Y."/>
            <person name="Samac D.A."/>
            <person name="Glazebrook J."/>
            <person name="Ishimaru C.A."/>
        </authorList>
    </citation>
    <scope>NUCLEOTIDE SEQUENCE [LARGE SCALE GENOMIC DNA]</scope>
    <source>
        <strain evidence="3 5">R1-1</strain>
    </source>
</reference>
<dbReference type="InterPro" id="IPR051158">
    <property type="entry name" value="Metallophosphoesterase_sf"/>
</dbReference>
<dbReference type="EMBL" id="QWEA01000069">
    <property type="protein sequence ID" value="RIJ44284.1"/>
    <property type="molecule type" value="Genomic_DNA"/>
</dbReference>
<gene>
    <name evidence="4" type="ORF">DZF93_03420</name>
    <name evidence="3" type="ORF">VO01_11685</name>
</gene>
<evidence type="ECO:0000259" key="2">
    <source>
        <dbReference type="Pfam" id="PF00149"/>
    </source>
</evidence>
<evidence type="ECO:0000313" key="4">
    <source>
        <dbReference type="EMBL" id="RIJ44284.1"/>
    </source>
</evidence>
<protein>
    <submittedName>
        <fullName evidence="3">Metallophosphatase</fullName>
    </submittedName>
    <submittedName>
        <fullName evidence="4">Metallophosphoesterase</fullName>
    </submittedName>
</protein>
<dbReference type="PANTHER" id="PTHR31302:SF20">
    <property type="entry name" value="CONSERVED PROTEIN"/>
    <property type="match status" value="1"/>
</dbReference>
<accession>A0A0D5CKC6</accession>
<dbReference type="Gene3D" id="3.60.21.10">
    <property type="match status" value="1"/>
</dbReference>
<feature type="transmembrane region" description="Helical" evidence="1">
    <location>
        <begin position="6"/>
        <end position="27"/>
    </location>
</feature>
<dbReference type="InterPro" id="IPR029052">
    <property type="entry name" value="Metallo-depent_PP-like"/>
</dbReference>
<dbReference type="PATRIC" id="fig|33014.5.peg.2413"/>
<dbReference type="InterPro" id="IPR004843">
    <property type="entry name" value="Calcineurin-like_PHP"/>
</dbReference>
<dbReference type="SUPFAM" id="SSF56300">
    <property type="entry name" value="Metallo-dependent phosphatases"/>
    <property type="match status" value="1"/>
</dbReference>
<keyword evidence="1" id="KW-0472">Membrane</keyword>
<dbReference type="GO" id="GO:0008758">
    <property type="term" value="F:UDP-2,3-diacylglucosamine hydrolase activity"/>
    <property type="evidence" value="ECO:0007669"/>
    <property type="project" value="TreeGrafter"/>
</dbReference>
<keyword evidence="1" id="KW-1133">Transmembrane helix</keyword>
<reference evidence="4 6" key="2">
    <citation type="submission" date="2018-08" db="EMBL/GenBank/DDBJ databases">
        <title>Genome Sequence of Clavibacter michiganensis Subspecies type strains, and the Atypical Peach-Colored Strains Isolated from Tomato.</title>
        <authorList>
            <person name="Osdaghi E."/>
            <person name="Portier P."/>
            <person name="Briand M."/>
            <person name="Jacques M.-A."/>
        </authorList>
    </citation>
    <scope>NUCLEOTIDE SEQUENCE [LARGE SCALE GENOMIC DNA]</scope>
    <source>
        <strain evidence="4 6">CFBP 6488</strain>
    </source>
</reference>
<keyword evidence="1" id="KW-0812">Transmembrane</keyword>
<organism evidence="3 5">
    <name type="scientific">Clavibacter michiganensis subsp. insidiosus</name>
    <dbReference type="NCBI Taxonomy" id="33014"/>
    <lineage>
        <taxon>Bacteria</taxon>
        <taxon>Bacillati</taxon>
        <taxon>Actinomycetota</taxon>
        <taxon>Actinomycetes</taxon>
        <taxon>Micrococcales</taxon>
        <taxon>Microbacteriaceae</taxon>
        <taxon>Clavibacter</taxon>
    </lineage>
</organism>
<dbReference type="Proteomes" id="UP000266634">
    <property type="component" value="Unassembled WGS sequence"/>
</dbReference>
<dbReference type="Proteomes" id="UP000032604">
    <property type="component" value="Chromosome"/>
</dbReference>
<proteinExistence type="predicted"/>
<evidence type="ECO:0000313" key="5">
    <source>
        <dbReference type="Proteomes" id="UP000032604"/>
    </source>
</evidence>
<evidence type="ECO:0000313" key="3">
    <source>
        <dbReference type="EMBL" id="AJW79697.1"/>
    </source>
</evidence>
<name>A0A0D5CKC6_9MICO</name>
<dbReference type="GO" id="GO:0016020">
    <property type="term" value="C:membrane"/>
    <property type="evidence" value="ECO:0007669"/>
    <property type="project" value="GOC"/>
</dbReference>
<dbReference type="EMBL" id="CP011043">
    <property type="protein sequence ID" value="AJW79697.1"/>
    <property type="molecule type" value="Genomic_DNA"/>
</dbReference>
<dbReference type="AlphaFoldDB" id="A0A0D5CKC6"/>
<sequence length="314" mass="34068">MGVVGTIARTVGGVAAAGAALFAYASFYERRRFTLREVTVPVLPVGADPIRVLHLSDMHMAPWQHKKQRWVRELAELKPDLVVDTGDNTGHEQGIVAVEETLEAFRGIPGVFVHGSNDYYGPMLKNPFKYFTANTHATQRPADLDLPRLERLYDSLGWVDLNNAAGAIEVNGTLLEFFGVDDPHRDFDHLEALPGALDALREDGEAYQGASDAPVVSVGVAHAPYRRVLDSFVTNGARMVFAGHTHGGQVCVPGYGALVTNCDIPRRQVKGLSVWPHADRAAFLHVSAGLGTSIYAPVRFACFPEATLLTLTAV</sequence>
<dbReference type="RefSeq" id="WP_045529144.1">
    <property type="nucleotide sequence ID" value="NZ_CP011043.1"/>
</dbReference>
<evidence type="ECO:0000256" key="1">
    <source>
        <dbReference type="SAM" id="Phobius"/>
    </source>
</evidence>
<feature type="domain" description="Calcineurin-like phosphoesterase" evidence="2">
    <location>
        <begin position="50"/>
        <end position="247"/>
    </location>
</feature>
<dbReference type="KEGG" id="cmh:VO01_11685"/>
<dbReference type="Pfam" id="PF00149">
    <property type="entry name" value="Metallophos"/>
    <property type="match status" value="1"/>
</dbReference>